<feature type="domain" description="Amidase" evidence="1">
    <location>
        <begin position="22"/>
        <end position="441"/>
    </location>
</feature>
<sequence length="466" mass="49073">MEYDTLLQVSGAIRRHEVSPVEVTAAMLSRIEALDAGHRSYAAVLAERAGAKARQAESEIARGIWRGPLHGVPVAVKDLCYTTFAPTTAGTKIHRDFVPGHDATVVARLEAAGAVILGKLKMTEGAYTTHHPEVDAPLNPWNPAYWAGSSSSGSGVAPAAGLAYGALGSDTGGSIRFPSAACGLTGIKPTWGRVSRHGVFALADSLDHVGPMARSAGDAAAILGVVAGADRNDPTALQAPVPDYLAALRDGVRGMTIGIDRSYAFEGIDPEAAAALAAAEAVFSSLGAKIREVRFPPHERLVSLWIPMCAVETAIAHRDTYPARKDDYGPELAGLIEEGRALGGLDLCDILHERLTFNGALAAMFTDIDAFLIPTMPMRLPSLTDLAAFGDDPEVLVRLLRFTAPFDFSGFPTITLPHGFDSDGLPLSMQLAGAPLSEGLLATAAHAFQTQTDWHTRRPQAPPPAV</sequence>
<dbReference type="RefSeq" id="WP_207349538.1">
    <property type="nucleotide sequence ID" value="NZ_JAFMPY010000004.1"/>
</dbReference>
<comment type="caution">
    <text evidence="2">The sequence shown here is derived from an EMBL/GenBank/DDBJ whole genome shotgun (WGS) entry which is preliminary data.</text>
</comment>
<dbReference type="Pfam" id="PF01425">
    <property type="entry name" value="Amidase"/>
    <property type="match status" value="1"/>
</dbReference>
<dbReference type="InterPro" id="IPR023631">
    <property type="entry name" value="Amidase_dom"/>
</dbReference>
<keyword evidence="3" id="KW-1185">Reference proteome</keyword>
<organism evidence="2 3">
    <name type="scientific">Jiella sonneratiae</name>
    <dbReference type="NCBI Taxonomy" id="2816856"/>
    <lineage>
        <taxon>Bacteria</taxon>
        <taxon>Pseudomonadati</taxon>
        <taxon>Pseudomonadota</taxon>
        <taxon>Alphaproteobacteria</taxon>
        <taxon>Hyphomicrobiales</taxon>
        <taxon>Aurantimonadaceae</taxon>
        <taxon>Jiella</taxon>
    </lineage>
</organism>
<dbReference type="PANTHER" id="PTHR11895">
    <property type="entry name" value="TRANSAMIDASE"/>
    <property type="match status" value="1"/>
</dbReference>
<reference evidence="2 3" key="1">
    <citation type="submission" date="2021-03" db="EMBL/GenBank/DDBJ databases">
        <title>Whole genome sequence of Jiella sp. MQZ13P-4.</title>
        <authorList>
            <person name="Tuo L."/>
        </authorList>
    </citation>
    <scope>NUCLEOTIDE SEQUENCE [LARGE SCALE GENOMIC DNA]</scope>
    <source>
        <strain evidence="2 3">MQZ13P-4</strain>
    </source>
</reference>
<evidence type="ECO:0000259" key="1">
    <source>
        <dbReference type="Pfam" id="PF01425"/>
    </source>
</evidence>
<dbReference type="PANTHER" id="PTHR11895:SF176">
    <property type="entry name" value="AMIDASE AMID-RELATED"/>
    <property type="match status" value="1"/>
</dbReference>
<proteinExistence type="predicted"/>
<dbReference type="InterPro" id="IPR000120">
    <property type="entry name" value="Amidase"/>
</dbReference>
<dbReference type="Proteomes" id="UP000664288">
    <property type="component" value="Unassembled WGS sequence"/>
</dbReference>
<protein>
    <submittedName>
        <fullName evidence="2">Amidase</fullName>
    </submittedName>
</protein>
<dbReference type="InterPro" id="IPR036928">
    <property type="entry name" value="AS_sf"/>
</dbReference>
<evidence type="ECO:0000313" key="2">
    <source>
        <dbReference type="EMBL" id="MBO0902892.1"/>
    </source>
</evidence>
<accession>A0ABS3IZQ4</accession>
<name>A0ABS3IZQ4_9HYPH</name>
<dbReference type="SUPFAM" id="SSF75304">
    <property type="entry name" value="Amidase signature (AS) enzymes"/>
    <property type="match status" value="1"/>
</dbReference>
<dbReference type="EMBL" id="JAFMPY010000004">
    <property type="protein sequence ID" value="MBO0902892.1"/>
    <property type="molecule type" value="Genomic_DNA"/>
</dbReference>
<dbReference type="Gene3D" id="3.90.1300.10">
    <property type="entry name" value="Amidase signature (AS) domain"/>
    <property type="match status" value="1"/>
</dbReference>
<evidence type="ECO:0000313" key="3">
    <source>
        <dbReference type="Proteomes" id="UP000664288"/>
    </source>
</evidence>
<gene>
    <name evidence="2" type="ORF">J1C47_04515</name>
</gene>